<sequence length="121" mass="13558">MSKRNISYIKPEEPKFLRELKAQAGYIEPDTIETKRESLSGITDEDVEDKDEEQPVVVVLKPGDLSAEEVAQLQVKEQEGRFLAFPLECGMFLLAEARHGLDYGGRMHIGLRSALLLNAPC</sequence>
<dbReference type="InterPro" id="IPR027911">
    <property type="entry name" value="DUF4604"/>
</dbReference>
<evidence type="ECO:0000259" key="1">
    <source>
        <dbReference type="Pfam" id="PF15377"/>
    </source>
</evidence>
<feature type="domain" description="DUF4604" evidence="1">
    <location>
        <begin position="4"/>
        <end position="75"/>
    </location>
</feature>
<dbReference type="PANTHER" id="PTHR31195:SF2">
    <property type="entry name" value="GEO02494P1"/>
    <property type="match status" value="1"/>
</dbReference>
<dbReference type="EMBL" id="OC000350">
    <property type="protein sequence ID" value="CAD7257008.1"/>
    <property type="molecule type" value="Genomic_DNA"/>
</dbReference>
<proteinExistence type="predicted"/>
<dbReference type="InterPro" id="IPR040219">
    <property type="entry name" value="KIAA1143-like"/>
</dbReference>
<evidence type="ECO:0000313" key="2">
    <source>
        <dbReference type="EMBL" id="CAD7257008.1"/>
    </source>
</evidence>
<protein>
    <recommendedName>
        <fullName evidence="1">DUF4604 domain-containing protein</fullName>
    </recommendedName>
</protein>
<accession>A0A7R9AMU3</accession>
<name>A0A7R9AMU3_TIMSH</name>
<dbReference type="Pfam" id="PF15377">
    <property type="entry name" value="DUF4604"/>
    <property type="match status" value="1"/>
</dbReference>
<gene>
    <name evidence="2" type="ORF">TSIB3V08_LOCUS1283</name>
</gene>
<dbReference type="AlphaFoldDB" id="A0A7R9AMU3"/>
<reference evidence="2" key="1">
    <citation type="submission" date="2020-11" db="EMBL/GenBank/DDBJ databases">
        <authorList>
            <person name="Tran Van P."/>
        </authorList>
    </citation>
    <scope>NUCLEOTIDE SEQUENCE</scope>
</reference>
<dbReference type="PANTHER" id="PTHR31195">
    <property type="entry name" value="GEO02494P1"/>
    <property type="match status" value="1"/>
</dbReference>
<organism evidence="2">
    <name type="scientific">Timema shepardi</name>
    <name type="common">Walking stick</name>
    <dbReference type="NCBI Taxonomy" id="629360"/>
    <lineage>
        <taxon>Eukaryota</taxon>
        <taxon>Metazoa</taxon>
        <taxon>Ecdysozoa</taxon>
        <taxon>Arthropoda</taxon>
        <taxon>Hexapoda</taxon>
        <taxon>Insecta</taxon>
        <taxon>Pterygota</taxon>
        <taxon>Neoptera</taxon>
        <taxon>Polyneoptera</taxon>
        <taxon>Phasmatodea</taxon>
        <taxon>Timematodea</taxon>
        <taxon>Timematoidea</taxon>
        <taxon>Timematidae</taxon>
        <taxon>Timema</taxon>
    </lineage>
</organism>